<dbReference type="AlphaFoldDB" id="A0AAN1GPP4"/>
<dbReference type="InterPro" id="IPR000674">
    <property type="entry name" value="Ald_Oxase/Xan_DH_a/b"/>
</dbReference>
<dbReference type="Gene3D" id="3.90.1170.50">
    <property type="entry name" value="Aldehyde oxidase/xanthine dehydrogenase, a/b hammerhead"/>
    <property type="match status" value="1"/>
</dbReference>
<dbReference type="InterPro" id="IPR046867">
    <property type="entry name" value="AldOxase/xan_DH_MoCoBD2"/>
</dbReference>
<name>A0AAN1GPP4_9RHOB</name>
<dbReference type="SMART" id="SM01008">
    <property type="entry name" value="Ald_Xan_dh_C"/>
    <property type="match status" value="1"/>
</dbReference>
<protein>
    <submittedName>
        <fullName evidence="3">Isoquinoline 1-oxidoreductase subunit beta</fullName>
        <ecNumber evidence="3">1.3.99.16</ecNumber>
    </submittedName>
</protein>
<dbReference type="InterPro" id="IPR037165">
    <property type="entry name" value="AldOxase/xan_DH_Mopterin-bd_sf"/>
</dbReference>
<dbReference type="Gene3D" id="3.30.365.10">
    <property type="entry name" value="Aldehyde oxidase/xanthine dehydrogenase, molybdopterin binding domain"/>
    <property type="match status" value="4"/>
</dbReference>
<proteinExistence type="predicted"/>
<dbReference type="EC" id="1.3.99.16" evidence="3"/>
<dbReference type="GO" id="GO:0047121">
    <property type="term" value="F:isoquinoline 1-oxidoreductase activity"/>
    <property type="evidence" value="ECO:0007669"/>
    <property type="project" value="UniProtKB-EC"/>
</dbReference>
<dbReference type="PANTHER" id="PTHR47495:SF2">
    <property type="entry name" value="ALDEHYDE DEHYDROGENASE"/>
    <property type="match status" value="1"/>
</dbReference>
<dbReference type="Pfam" id="PF20256">
    <property type="entry name" value="MoCoBD_2"/>
    <property type="match status" value="2"/>
</dbReference>
<dbReference type="InterPro" id="IPR008274">
    <property type="entry name" value="AldOxase/xan_DH_MoCoBD1"/>
</dbReference>
<dbReference type="NCBIfam" id="TIGR01409">
    <property type="entry name" value="TAT_signal_seq"/>
    <property type="match status" value="1"/>
</dbReference>
<dbReference type="RefSeq" id="WP_096870813.1">
    <property type="nucleotide sequence ID" value="NZ_CP010715.1"/>
</dbReference>
<evidence type="ECO:0000313" key="4">
    <source>
        <dbReference type="Proteomes" id="UP000218606"/>
    </source>
</evidence>
<reference evidence="3 4" key="1">
    <citation type="journal article" date="2017" name="Front. Microbiol.">
        <title>Phaeobacter piscinae sp. nov., a species of the Roseobacter group and potential aquaculture probiont.</title>
        <authorList>
            <person name="Sonnenschein E.C."/>
            <person name="Phippen C.B.W."/>
            <person name="Nielsen K.F."/>
            <person name="Mateiu R.V."/>
            <person name="Melchiorsen J."/>
            <person name="Gram L."/>
            <person name="Overmann J."/>
            <person name="Freese H.M."/>
        </authorList>
    </citation>
    <scope>NUCLEOTIDE SEQUENCE [LARGE SCALE GENOMIC DNA]</scope>
    <source>
        <strain evidence="3 4">P13</strain>
    </source>
</reference>
<gene>
    <name evidence="3" type="primary">iorB_1</name>
    <name evidence="3" type="ORF">PhaeoP13_00725</name>
</gene>
<feature type="signal peptide" evidence="1">
    <location>
        <begin position="1"/>
        <end position="32"/>
    </location>
</feature>
<evidence type="ECO:0000256" key="1">
    <source>
        <dbReference type="SAM" id="SignalP"/>
    </source>
</evidence>
<sequence length="728" mass="76650">MTANTSRRNFLKGAAASTAVLFVGVNPSGGLAAAGESTAQFNPFVKVGSDGVVTAIVKHYEAGQGISTGLSTLIAEEIGLRLDQIEFEFAPSNPELYANLRFGIFQGTGSSTSLVNSWDQYRQAGAAAREMLIAAAAAAWGNDASDITLDEGNISAAGHSAPIGDFVAAAAQLPTPENPRLKDPADYKLIGSPAARRLDSASKGNGQAKFAMDVHLPNQMVVLIKRPPSRGALAVSFDDSAAQDVQGYLHSAVLPNKAGIAVYAENTWAAIQARDAVEAEWDLSAAETRSSDEVEAEIRAALDAEPEFRANGTDPDAVAADIKGAEKTIEKTFYFPLLAHAPMEPLNCTIEQTEDGDIVLHDGAQMPTATHLAYQEIFGLPQERIHIKSMFAGGSFGRRATPSADYQVEAALAFIMTDKTRPVKLVWTREDDIQGGYYRPAFGHKVRIGLDAKGTIIGWQHQIAGQSVMKGTPFEQIVVHSGVDHTSVEGAVDTAYSIPGFALGLTDTQKATSVLWWRSIGHAHTAYVMETMMDLAAKAAGADPLEYRLAYLAGANNKNQQRKSAALKLAADKAGWGKAPAGHAQGISGHMSFGTFVALVVEVSGNVEDGVKIEKITCAVDCGIAVNPDIVDAQIQSGVGYGIGHIMRDQITLSSGKVDQFNFPDYEPLRIGDIGAIDVHIIPSAEAPSGIGEPGTPPAGPALANAVAALAGTMVSTLPMTENGVTFS</sequence>
<evidence type="ECO:0000313" key="3">
    <source>
        <dbReference type="EMBL" id="ATG42685.1"/>
    </source>
</evidence>
<dbReference type="EMBL" id="CP010767">
    <property type="protein sequence ID" value="ATG42685.1"/>
    <property type="molecule type" value="Genomic_DNA"/>
</dbReference>
<dbReference type="Proteomes" id="UP000218606">
    <property type="component" value="Chromosome"/>
</dbReference>
<dbReference type="InterPro" id="IPR019546">
    <property type="entry name" value="TAT_signal_bac_arc"/>
</dbReference>
<organism evidence="3 4">
    <name type="scientific">Phaeobacter piscinae</name>
    <dbReference type="NCBI Taxonomy" id="1580596"/>
    <lineage>
        <taxon>Bacteria</taxon>
        <taxon>Pseudomonadati</taxon>
        <taxon>Pseudomonadota</taxon>
        <taxon>Alphaproteobacteria</taxon>
        <taxon>Rhodobacterales</taxon>
        <taxon>Roseobacteraceae</taxon>
        <taxon>Phaeobacter</taxon>
    </lineage>
</organism>
<dbReference type="PIRSF" id="PIRSF036389">
    <property type="entry name" value="IOR_B"/>
    <property type="match status" value="1"/>
</dbReference>
<dbReference type="InterPro" id="IPR052516">
    <property type="entry name" value="N-heterocyclic_Hydroxylase"/>
</dbReference>
<accession>A0AAN1GPP4</accession>
<evidence type="ECO:0000259" key="2">
    <source>
        <dbReference type="SMART" id="SM01008"/>
    </source>
</evidence>
<keyword evidence="1" id="KW-0732">Signal</keyword>
<dbReference type="SUPFAM" id="SSF56003">
    <property type="entry name" value="Molybdenum cofactor-binding domain"/>
    <property type="match status" value="2"/>
</dbReference>
<dbReference type="InterPro" id="IPR012368">
    <property type="entry name" value="OxRdtase_Mopterin-bd_su_IorB"/>
</dbReference>
<dbReference type="Pfam" id="PF02738">
    <property type="entry name" value="MoCoBD_1"/>
    <property type="match status" value="1"/>
</dbReference>
<dbReference type="InterPro" id="IPR006311">
    <property type="entry name" value="TAT_signal"/>
</dbReference>
<keyword evidence="3" id="KW-0560">Oxidoreductase</keyword>
<feature type="domain" description="Aldehyde oxidase/xanthine dehydrogenase a/b hammerhead" evidence="2">
    <location>
        <begin position="205"/>
        <end position="285"/>
    </location>
</feature>
<dbReference type="PANTHER" id="PTHR47495">
    <property type="entry name" value="ALDEHYDE DEHYDROGENASE"/>
    <property type="match status" value="1"/>
</dbReference>
<dbReference type="PROSITE" id="PS51318">
    <property type="entry name" value="TAT"/>
    <property type="match status" value="1"/>
</dbReference>
<feature type="chain" id="PRO_5042909999" evidence="1">
    <location>
        <begin position="33"/>
        <end position="728"/>
    </location>
</feature>